<evidence type="ECO:0000313" key="3">
    <source>
        <dbReference type="Proteomes" id="UP001283109"/>
    </source>
</evidence>
<name>A0ABU4GYM8_9MICO</name>
<reference evidence="2 3" key="1">
    <citation type="submission" date="2023-11" db="EMBL/GenBank/DDBJ databases">
        <title>Draft genome sequence of Microbacterium arthrosphaerae JCM 30492.</title>
        <authorList>
            <person name="Zhang G."/>
            <person name="Ding Y."/>
        </authorList>
    </citation>
    <scope>NUCLEOTIDE SEQUENCE [LARGE SCALE GENOMIC DNA]</scope>
    <source>
        <strain evidence="2 3">JCM 30492</strain>
    </source>
</reference>
<accession>A0ABU4GYM8</accession>
<gene>
    <name evidence="2" type="ORF">R8Z58_05210</name>
</gene>
<keyword evidence="1" id="KW-1133">Transmembrane helix</keyword>
<dbReference type="RefSeq" id="WP_318352679.1">
    <property type="nucleotide sequence ID" value="NZ_JAWQEV010000001.1"/>
</dbReference>
<protein>
    <recommendedName>
        <fullName evidence="4">LPXTG cell wall anchor domain-containing protein</fullName>
    </recommendedName>
</protein>
<evidence type="ECO:0000313" key="2">
    <source>
        <dbReference type="EMBL" id="MDW4572176.1"/>
    </source>
</evidence>
<keyword evidence="3" id="KW-1185">Reference proteome</keyword>
<evidence type="ECO:0000256" key="1">
    <source>
        <dbReference type="SAM" id="Phobius"/>
    </source>
</evidence>
<evidence type="ECO:0008006" key="4">
    <source>
        <dbReference type="Google" id="ProtNLM"/>
    </source>
</evidence>
<sequence>MTEHRRTSPSGVRIAAWVAVAVVISAVLFAPVLTSGYCAVAPASGESYCGSASRSILGIDTSLWLWGAATLGLGALAWWLARRPRRDR</sequence>
<dbReference type="Proteomes" id="UP001283109">
    <property type="component" value="Unassembled WGS sequence"/>
</dbReference>
<feature type="transmembrane region" description="Helical" evidence="1">
    <location>
        <begin position="63"/>
        <end position="81"/>
    </location>
</feature>
<keyword evidence="1" id="KW-0812">Transmembrane</keyword>
<keyword evidence="1" id="KW-0472">Membrane</keyword>
<dbReference type="EMBL" id="JAWQEV010000001">
    <property type="protein sequence ID" value="MDW4572176.1"/>
    <property type="molecule type" value="Genomic_DNA"/>
</dbReference>
<comment type="caution">
    <text evidence="2">The sequence shown here is derived from an EMBL/GenBank/DDBJ whole genome shotgun (WGS) entry which is preliminary data.</text>
</comment>
<feature type="transmembrane region" description="Helical" evidence="1">
    <location>
        <begin position="12"/>
        <end position="33"/>
    </location>
</feature>
<proteinExistence type="predicted"/>
<organism evidence="2 3">
    <name type="scientific">Microbacterium arthrosphaerae</name>
    <dbReference type="NCBI Taxonomy" id="792652"/>
    <lineage>
        <taxon>Bacteria</taxon>
        <taxon>Bacillati</taxon>
        <taxon>Actinomycetota</taxon>
        <taxon>Actinomycetes</taxon>
        <taxon>Micrococcales</taxon>
        <taxon>Microbacteriaceae</taxon>
        <taxon>Microbacterium</taxon>
    </lineage>
</organism>